<feature type="binding site" evidence="4">
    <location>
        <begin position="105"/>
        <end position="106"/>
    </location>
    <ligand>
        <name>pyridoxal 5'-phosphate</name>
        <dbReference type="ChEBI" id="CHEBI:597326"/>
    </ligand>
</feature>
<dbReference type="OrthoDB" id="9807885at2"/>
<dbReference type="EMBL" id="WXEX01000002">
    <property type="protein sequence ID" value="MZP42058.1"/>
    <property type="molecule type" value="Genomic_DNA"/>
</dbReference>
<keyword evidence="1 4" id="KW-0032">Aminotransferase</keyword>
<dbReference type="CDD" id="cd00610">
    <property type="entry name" value="OAT_like"/>
    <property type="match status" value="1"/>
</dbReference>
<comment type="catalytic activity">
    <reaction evidence="4">
        <text>N(2)-acetyl-L-ornithine + 2-oxoglutarate = N-acetyl-L-glutamate 5-semialdehyde + L-glutamate</text>
        <dbReference type="Rhea" id="RHEA:18049"/>
        <dbReference type="ChEBI" id="CHEBI:16810"/>
        <dbReference type="ChEBI" id="CHEBI:29123"/>
        <dbReference type="ChEBI" id="CHEBI:29985"/>
        <dbReference type="ChEBI" id="CHEBI:57805"/>
        <dbReference type="EC" id="2.6.1.11"/>
    </reaction>
</comment>
<dbReference type="GO" id="GO:0030170">
    <property type="term" value="F:pyridoxal phosphate binding"/>
    <property type="evidence" value="ECO:0007669"/>
    <property type="project" value="InterPro"/>
</dbReference>
<dbReference type="PROSITE" id="PS00600">
    <property type="entry name" value="AA_TRANSFER_CLASS_3"/>
    <property type="match status" value="1"/>
</dbReference>
<dbReference type="Pfam" id="PF00202">
    <property type="entry name" value="Aminotran_3"/>
    <property type="match status" value="1"/>
</dbReference>
<dbReference type="GO" id="GO:0005737">
    <property type="term" value="C:cytoplasm"/>
    <property type="evidence" value="ECO:0007669"/>
    <property type="project" value="UniProtKB-SubCell"/>
</dbReference>
<comment type="miscellaneous">
    <text evidence="4">May also have succinyldiaminopimelate aminotransferase activity, thus carrying out the corresponding step in lysine biosynthesis.</text>
</comment>
<comment type="caution">
    <text evidence="5">The sequence shown here is derived from an EMBL/GenBank/DDBJ whole genome shotgun (WGS) entry which is preliminary data.</text>
</comment>
<dbReference type="InterPro" id="IPR015422">
    <property type="entry name" value="PyrdxlP-dep_Trfase_small"/>
</dbReference>
<dbReference type="RefSeq" id="WP_161260750.1">
    <property type="nucleotide sequence ID" value="NZ_JAFBDC010000002.1"/>
</dbReference>
<feature type="binding site" evidence="4">
    <location>
        <position position="138"/>
    </location>
    <ligand>
        <name>pyridoxal 5'-phosphate</name>
        <dbReference type="ChEBI" id="CHEBI:597326"/>
    </ligand>
</feature>
<dbReference type="AlphaFoldDB" id="A0A845L751"/>
<name>A0A845L751_HELGE</name>
<sequence length="409" mass="43797">MNNAQIVELGKKYVMNTYGRLPISLVKGQGARVWDADGREYLDFLAGLAVNSLGHCHPKVVDALTQQAATLLHVSNLYWIEPQVKLAQALVENSFADKVFFCNSGAEANEGAIKLARKYAKKTWGPDKYEIITMEKSFHGRTLATVTATAQPKYQKDYEPLPQGFRYAPFGDLKALEKAITANTCAIMVEPVQGEGGVNLADPAYWQGLAKLAETNNLLLIFDEVQCGLGRTGKLFAHEHYGVTPHIMTLAKALAGGAPMGALLATDDVAQAFQPGDHASTFGGNPLVAAAGVAVMDVLLKDGLMDNCREVGAYFMGHLRRLQEKYPLIQGVRGLGLMVACELDRPGADIVAECLKKGLIINCTAVKVLRFLPPLTITKADVDEAVAVLEEVLAGVAAADSAATGGQGQ</sequence>
<comment type="similarity">
    <text evidence="4">Belongs to the class-III pyridoxal-phosphate-dependent aminotransferase family. ArgD subfamily.</text>
</comment>
<comment type="subunit">
    <text evidence="4">Homodimer.</text>
</comment>
<dbReference type="Gene3D" id="3.90.1150.10">
    <property type="entry name" value="Aspartate Aminotransferase, domain 1"/>
    <property type="match status" value="1"/>
</dbReference>
<dbReference type="PIRSF" id="PIRSF000521">
    <property type="entry name" value="Transaminase_4ab_Lys_Orn"/>
    <property type="match status" value="1"/>
</dbReference>
<dbReference type="InterPro" id="IPR004636">
    <property type="entry name" value="AcOrn/SuccOrn_fam"/>
</dbReference>
<evidence type="ECO:0000256" key="2">
    <source>
        <dbReference type="ARBA" id="ARBA00022679"/>
    </source>
</evidence>
<comment type="subcellular location">
    <subcellularLocation>
        <location evidence="4">Cytoplasm</location>
    </subcellularLocation>
</comment>
<dbReference type="InterPro" id="IPR049704">
    <property type="entry name" value="Aminotrans_3_PPA_site"/>
</dbReference>
<dbReference type="Proteomes" id="UP000471031">
    <property type="component" value="Unassembled WGS sequence"/>
</dbReference>
<keyword evidence="4" id="KW-0055">Arginine biosynthesis</keyword>
<evidence type="ECO:0000256" key="3">
    <source>
        <dbReference type="ARBA" id="ARBA00022898"/>
    </source>
</evidence>
<dbReference type="PANTHER" id="PTHR11986:SF113">
    <property type="entry name" value="SUCCINYLORNITHINE TRANSAMINASE"/>
    <property type="match status" value="1"/>
</dbReference>
<keyword evidence="4" id="KW-0963">Cytoplasm</keyword>
<dbReference type="NCBIfam" id="NF002874">
    <property type="entry name" value="PRK03244.1"/>
    <property type="match status" value="1"/>
</dbReference>
<feature type="binding site" evidence="4">
    <location>
        <position position="141"/>
    </location>
    <ligand>
        <name>N(2)-acetyl-L-ornithine</name>
        <dbReference type="ChEBI" id="CHEBI:57805"/>
    </ligand>
</feature>
<dbReference type="PANTHER" id="PTHR11986">
    <property type="entry name" value="AMINOTRANSFERASE CLASS III"/>
    <property type="match status" value="1"/>
</dbReference>
<evidence type="ECO:0000256" key="1">
    <source>
        <dbReference type="ARBA" id="ARBA00022576"/>
    </source>
</evidence>
<dbReference type="Gene3D" id="3.40.640.10">
    <property type="entry name" value="Type I PLP-dependent aspartate aminotransferase-like (Major domain)"/>
    <property type="match status" value="1"/>
</dbReference>
<dbReference type="InterPro" id="IPR015421">
    <property type="entry name" value="PyrdxlP-dep_Trfase_major"/>
</dbReference>
<dbReference type="FunFam" id="3.40.640.10:FF:000004">
    <property type="entry name" value="Acetylornithine aminotransferase"/>
    <property type="match status" value="1"/>
</dbReference>
<dbReference type="SUPFAM" id="SSF53383">
    <property type="entry name" value="PLP-dependent transferases"/>
    <property type="match status" value="1"/>
</dbReference>
<dbReference type="GO" id="GO:0042802">
    <property type="term" value="F:identical protein binding"/>
    <property type="evidence" value="ECO:0007669"/>
    <property type="project" value="TreeGrafter"/>
</dbReference>
<keyword evidence="3 4" id="KW-0663">Pyridoxal phosphate</keyword>
<comment type="pathway">
    <text evidence="4">Amino-acid biosynthesis; L-arginine biosynthesis; N(2)-acetyl-L-ornithine from L-glutamate: step 4/4.</text>
</comment>
<feature type="modified residue" description="N6-(pyridoxal phosphate)lysine" evidence="4">
    <location>
        <position position="252"/>
    </location>
</feature>
<dbReference type="GO" id="GO:0003992">
    <property type="term" value="F:N2-acetyl-L-ornithine:2-oxoglutarate 5-aminotransferase activity"/>
    <property type="evidence" value="ECO:0007669"/>
    <property type="project" value="UniProtKB-UniRule"/>
</dbReference>
<feature type="binding site" evidence="4">
    <location>
        <begin position="223"/>
        <end position="226"/>
    </location>
    <ligand>
        <name>pyridoxal 5'-phosphate</name>
        <dbReference type="ChEBI" id="CHEBI:597326"/>
    </ligand>
</feature>
<dbReference type="UniPathway" id="UPA00068">
    <property type="reaction ID" value="UER00109"/>
</dbReference>
<keyword evidence="6" id="KW-1185">Reference proteome</keyword>
<gene>
    <name evidence="4" type="primary">argD</name>
    <name evidence="5" type="ORF">GTO89_03285</name>
</gene>
<dbReference type="EC" id="2.6.1.11" evidence="4"/>
<dbReference type="HAMAP" id="MF_01107">
    <property type="entry name" value="ArgD_aminotrans_3"/>
    <property type="match status" value="1"/>
</dbReference>
<evidence type="ECO:0000313" key="6">
    <source>
        <dbReference type="Proteomes" id="UP000471031"/>
    </source>
</evidence>
<keyword evidence="4" id="KW-0028">Amino-acid biosynthesis</keyword>
<feature type="binding site" evidence="4">
    <location>
        <position position="281"/>
    </location>
    <ligand>
        <name>pyridoxal 5'-phosphate</name>
        <dbReference type="ChEBI" id="CHEBI:597326"/>
    </ligand>
</feature>
<dbReference type="NCBIfam" id="TIGR00707">
    <property type="entry name" value="argD"/>
    <property type="match status" value="1"/>
</dbReference>
<reference evidence="5 6" key="1">
    <citation type="submission" date="2020-01" db="EMBL/GenBank/DDBJ databases">
        <title>Whole genome sequence of Heliobacterium gestii DSM 11169.</title>
        <authorList>
            <person name="Kyndt J.A."/>
            <person name="Meyer T.E."/>
        </authorList>
    </citation>
    <scope>NUCLEOTIDE SEQUENCE [LARGE SCALE GENOMIC DNA]</scope>
    <source>
        <strain evidence="5 6">DSM 11169</strain>
    </source>
</reference>
<dbReference type="InterPro" id="IPR005814">
    <property type="entry name" value="Aminotrans_3"/>
</dbReference>
<dbReference type="GO" id="GO:0006526">
    <property type="term" value="P:L-arginine biosynthetic process"/>
    <property type="evidence" value="ECO:0007669"/>
    <property type="project" value="UniProtKB-UniRule"/>
</dbReference>
<keyword evidence="2 4" id="KW-0808">Transferase</keyword>
<organism evidence="5 6">
    <name type="scientific">Heliomicrobium gestii</name>
    <name type="common">Heliobacterium gestii</name>
    <dbReference type="NCBI Taxonomy" id="2699"/>
    <lineage>
        <taxon>Bacteria</taxon>
        <taxon>Bacillati</taxon>
        <taxon>Bacillota</taxon>
        <taxon>Clostridia</taxon>
        <taxon>Eubacteriales</taxon>
        <taxon>Heliobacteriaceae</taxon>
        <taxon>Heliomicrobium</taxon>
    </lineage>
</organism>
<evidence type="ECO:0000313" key="5">
    <source>
        <dbReference type="EMBL" id="MZP42058.1"/>
    </source>
</evidence>
<dbReference type="NCBIfam" id="NF002325">
    <property type="entry name" value="PRK01278.1"/>
    <property type="match status" value="1"/>
</dbReference>
<accession>A0A845L751</accession>
<evidence type="ECO:0000256" key="4">
    <source>
        <dbReference type="HAMAP-Rule" id="MF_01107"/>
    </source>
</evidence>
<dbReference type="InterPro" id="IPR015424">
    <property type="entry name" value="PyrdxlP-dep_Trfase"/>
</dbReference>
<proteinExistence type="inferred from homology"/>
<protein>
    <recommendedName>
        <fullName evidence="4">Acetylornithine aminotransferase</fullName>
        <shortName evidence="4">ACOAT</shortName>
        <ecNumber evidence="4">2.6.1.11</ecNumber>
    </recommendedName>
</protein>
<dbReference type="InterPro" id="IPR050103">
    <property type="entry name" value="Class-III_PLP-dep_AT"/>
</dbReference>
<feature type="binding site" evidence="4">
    <location>
        <position position="280"/>
    </location>
    <ligand>
        <name>N(2)-acetyl-L-ornithine</name>
        <dbReference type="ChEBI" id="CHEBI:57805"/>
    </ligand>
</feature>
<comment type="cofactor">
    <cofactor evidence="4">
        <name>pyridoxal 5'-phosphate</name>
        <dbReference type="ChEBI" id="CHEBI:597326"/>
    </cofactor>
    <text evidence="4">Binds 1 pyridoxal phosphate per subunit.</text>
</comment>